<keyword evidence="2" id="KW-0472">Membrane</keyword>
<reference evidence="6" key="1">
    <citation type="submission" date="2022-08" db="EMBL/GenBank/DDBJ databases">
        <title>Reclassification of Massilia species as members of the genera Telluria, Duganella, Pseudoduganella, Mokoshia gen. nov. and Zemynaea gen. nov. using orthogonal and non-orthogonal genome-based approaches.</title>
        <authorList>
            <person name="Bowman J.P."/>
        </authorList>
    </citation>
    <scope>NUCLEOTIDE SEQUENCE</scope>
    <source>
        <strain evidence="6">LMG 11547</strain>
    </source>
</reference>
<evidence type="ECO:0000259" key="5">
    <source>
        <dbReference type="PROSITE" id="PS50893"/>
    </source>
</evidence>
<keyword evidence="2" id="KW-1003">Cell membrane</keyword>
<evidence type="ECO:0000256" key="3">
    <source>
        <dbReference type="ARBA" id="ARBA00022741"/>
    </source>
</evidence>
<dbReference type="Pfam" id="PF00005">
    <property type="entry name" value="ABC_tran"/>
    <property type="match status" value="1"/>
</dbReference>
<comment type="caution">
    <text evidence="6">The sequence shown here is derived from an EMBL/GenBank/DDBJ whole genome shotgun (WGS) entry which is preliminary data.</text>
</comment>
<keyword evidence="1" id="KW-0813">Transport</keyword>
<dbReference type="GO" id="GO:0005524">
    <property type="term" value="F:ATP binding"/>
    <property type="evidence" value="ECO:0007669"/>
    <property type="project" value="UniProtKB-KW"/>
</dbReference>
<dbReference type="SMART" id="SM00382">
    <property type="entry name" value="AAA"/>
    <property type="match status" value="1"/>
</dbReference>
<sequence>MLRFENVSKSYGSRPVLQGRTGHFAAGAYALRGPNGIGKSTLLRALAGVDEADGGDIVIDGHALGAQPAAAKSRLSYAPDECPVYPFVTGRELLAFVAWAKRCAIPDKVTHIVERFGLARHLDTRCGAMSLGTQKKLMLAAAWIGEPAVLLLDEPSNGLDADARAVLIDLLAAQRESSVVFMSTHDKAFADAIGAAVVEFETLTDREHVVHSAV</sequence>
<dbReference type="PROSITE" id="PS50893">
    <property type="entry name" value="ABC_TRANSPORTER_2"/>
    <property type="match status" value="1"/>
</dbReference>
<dbReference type="InterPro" id="IPR027417">
    <property type="entry name" value="P-loop_NTPase"/>
</dbReference>
<dbReference type="Gene3D" id="3.40.50.300">
    <property type="entry name" value="P-loop containing nucleotide triphosphate hydrolases"/>
    <property type="match status" value="1"/>
</dbReference>
<evidence type="ECO:0000256" key="1">
    <source>
        <dbReference type="ARBA" id="ARBA00022448"/>
    </source>
</evidence>
<name>A0ABT2C3U4_9BURK</name>
<evidence type="ECO:0000256" key="4">
    <source>
        <dbReference type="ARBA" id="ARBA00022840"/>
    </source>
</evidence>
<dbReference type="Proteomes" id="UP001165263">
    <property type="component" value="Unassembled WGS sequence"/>
</dbReference>
<keyword evidence="4 6" id="KW-0067">ATP-binding</keyword>
<keyword evidence="3" id="KW-0547">Nucleotide-binding</keyword>
<accession>A0ABT2C3U4</accession>
<feature type="domain" description="ABC transporter" evidence="5">
    <location>
        <begin position="2"/>
        <end position="212"/>
    </location>
</feature>
<dbReference type="EMBL" id="JANUHC010000008">
    <property type="protein sequence ID" value="MCS0632060.1"/>
    <property type="molecule type" value="Genomic_DNA"/>
</dbReference>
<evidence type="ECO:0000256" key="2">
    <source>
        <dbReference type="ARBA" id="ARBA00022475"/>
    </source>
</evidence>
<organism evidence="6 7">
    <name type="scientific">Telluria mixta</name>
    <dbReference type="NCBI Taxonomy" id="34071"/>
    <lineage>
        <taxon>Bacteria</taxon>
        <taxon>Pseudomonadati</taxon>
        <taxon>Pseudomonadota</taxon>
        <taxon>Betaproteobacteria</taxon>
        <taxon>Burkholderiales</taxon>
        <taxon>Oxalobacteraceae</taxon>
        <taxon>Telluria group</taxon>
        <taxon>Telluria</taxon>
    </lineage>
</organism>
<protein>
    <submittedName>
        <fullName evidence="6">ABC transporter ATP-binding protein</fullName>
    </submittedName>
</protein>
<dbReference type="PANTHER" id="PTHR42939">
    <property type="entry name" value="ABC TRANSPORTER ATP-BINDING PROTEIN ALBC-RELATED"/>
    <property type="match status" value="1"/>
</dbReference>
<keyword evidence="7" id="KW-1185">Reference proteome</keyword>
<dbReference type="InterPro" id="IPR051782">
    <property type="entry name" value="ABC_Transporter_VariousFunc"/>
</dbReference>
<dbReference type="PANTHER" id="PTHR42939:SF1">
    <property type="entry name" value="ABC TRANSPORTER ATP-BINDING PROTEIN ALBC-RELATED"/>
    <property type="match status" value="1"/>
</dbReference>
<evidence type="ECO:0000313" key="7">
    <source>
        <dbReference type="Proteomes" id="UP001165263"/>
    </source>
</evidence>
<dbReference type="InterPro" id="IPR003439">
    <property type="entry name" value="ABC_transporter-like_ATP-bd"/>
</dbReference>
<dbReference type="RefSeq" id="WP_259451095.1">
    <property type="nucleotide sequence ID" value="NZ_CP119520.1"/>
</dbReference>
<evidence type="ECO:0000313" key="6">
    <source>
        <dbReference type="EMBL" id="MCS0632060.1"/>
    </source>
</evidence>
<dbReference type="InterPro" id="IPR003593">
    <property type="entry name" value="AAA+_ATPase"/>
</dbReference>
<proteinExistence type="predicted"/>
<dbReference type="SUPFAM" id="SSF52540">
    <property type="entry name" value="P-loop containing nucleoside triphosphate hydrolases"/>
    <property type="match status" value="1"/>
</dbReference>
<gene>
    <name evidence="6" type="ORF">NX786_22285</name>
</gene>